<evidence type="ECO:0000256" key="4">
    <source>
        <dbReference type="ARBA" id="ARBA00022833"/>
    </source>
</evidence>
<evidence type="ECO:0000256" key="5">
    <source>
        <dbReference type="ARBA" id="ARBA00024029"/>
    </source>
</evidence>
<dbReference type="GO" id="GO:0009231">
    <property type="term" value="P:riboflavin biosynthetic process"/>
    <property type="evidence" value="ECO:0007669"/>
    <property type="project" value="TreeGrafter"/>
</dbReference>
<evidence type="ECO:0000256" key="2">
    <source>
        <dbReference type="ARBA" id="ARBA00022723"/>
    </source>
</evidence>
<dbReference type="RefSeq" id="WP_011827015.1">
    <property type="nucleotide sequence ID" value="NC_008820.1"/>
</dbReference>
<name>A2CCF1_PROM3</name>
<dbReference type="Pfam" id="PF02633">
    <property type="entry name" value="Creatininase"/>
    <property type="match status" value="1"/>
</dbReference>
<dbReference type="GO" id="GO:0016811">
    <property type="term" value="F:hydrolase activity, acting on carbon-nitrogen (but not peptide) bonds, in linear amides"/>
    <property type="evidence" value="ECO:0007669"/>
    <property type="project" value="TreeGrafter"/>
</dbReference>
<evidence type="ECO:0000256" key="3">
    <source>
        <dbReference type="ARBA" id="ARBA00022801"/>
    </source>
</evidence>
<comment type="similarity">
    <text evidence="5">Belongs to the creatininase superfamily.</text>
</comment>
<dbReference type="BioCyc" id="PMAR59922:G1G80-2126-MONOMER"/>
<dbReference type="SUPFAM" id="SSF102215">
    <property type="entry name" value="Creatininase"/>
    <property type="match status" value="1"/>
</dbReference>
<dbReference type="AlphaFoldDB" id="A2CCF1"/>
<dbReference type="PANTHER" id="PTHR35005">
    <property type="entry name" value="3-DEHYDRO-SCYLLO-INOSOSE HYDROLASE"/>
    <property type="match status" value="1"/>
</dbReference>
<dbReference type="STRING" id="59922.P9303_24301"/>
<dbReference type="KEGG" id="pmf:P9303_24301"/>
<dbReference type="HOGENOM" id="CLU_055029_2_0_3"/>
<keyword evidence="3" id="KW-0378">Hydrolase</keyword>
<accession>A2CCF1</accession>
<evidence type="ECO:0000313" key="7">
    <source>
        <dbReference type="EMBL" id="ABM79161.1"/>
    </source>
</evidence>
<dbReference type="InterPro" id="IPR003785">
    <property type="entry name" value="Creatininase/forma_Hydrolase"/>
</dbReference>
<evidence type="ECO:0000313" key="8">
    <source>
        <dbReference type="Proteomes" id="UP000002274"/>
    </source>
</evidence>
<reference evidence="7 8" key="1">
    <citation type="journal article" date="2007" name="PLoS Genet.">
        <title>Patterns and implications of gene gain and loss in the evolution of Prochlorococcus.</title>
        <authorList>
            <person name="Kettler G.C."/>
            <person name="Martiny A.C."/>
            <person name="Huang K."/>
            <person name="Zucker J."/>
            <person name="Coleman M.L."/>
            <person name="Rodrigue S."/>
            <person name="Chen F."/>
            <person name="Lapidus A."/>
            <person name="Ferriera S."/>
            <person name="Johnson J."/>
            <person name="Steglich C."/>
            <person name="Church G.M."/>
            <person name="Richardson P."/>
            <person name="Chisholm S.W."/>
        </authorList>
    </citation>
    <scope>NUCLEOTIDE SEQUENCE [LARGE SCALE GENOMIC DNA]</scope>
    <source>
        <strain evidence="7 8">MIT 9303</strain>
    </source>
</reference>
<dbReference type="GO" id="GO:0046872">
    <property type="term" value="F:metal ion binding"/>
    <property type="evidence" value="ECO:0007669"/>
    <property type="project" value="UniProtKB-KW"/>
</dbReference>
<proteinExistence type="inferred from homology"/>
<dbReference type="Proteomes" id="UP000002274">
    <property type="component" value="Chromosome"/>
</dbReference>
<keyword evidence="2" id="KW-0479">Metal-binding</keyword>
<sequence length="262" mass="27729">MSSTLPGAVSSVDSIRLALRSWPEVDDYLNHCKGVILPLGSTEQHGPTGAIGTDALTAEAVALEVGRRTGVLVTPTQAFGMAEHHLGFAGTMSLKPATLLALIHDLVMSLANHGFERIFVINGHGGNIATTKAAFAQAYSSAISNDLPVASKLRCKLANWFMAGSVFRAARELYGDQEGQHATPSEIALTLHIEPSLLSKQRPLPEPAPAGPIHGPEDFRRRHPDGRMGSNPYLAKPEHGASLLETAATALSEDLTSFLTAA</sequence>
<dbReference type="Gene3D" id="3.40.50.10310">
    <property type="entry name" value="Creatininase"/>
    <property type="match status" value="1"/>
</dbReference>
<keyword evidence="4" id="KW-0862">Zinc</keyword>
<gene>
    <name evidence="7" type="ordered locus">P9303_24301</name>
</gene>
<dbReference type="PANTHER" id="PTHR35005:SF1">
    <property type="entry name" value="2-AMINO-5-FORMYLAMINO-6-RIBOSYLAMINOPYRIMIDIN-4(3H)-ONE 5'-MONOPHOSPHATE DEFORMYLASE"/>
    <property type="match status" value="1"/>
</dbReference>
<evidence type="ECO:0000256" key="6">
    <source>
        <dbReference type="SAM" id="MobiDB-lite"/>
    </source>
</evidence>
<dbReference type="InterPro" id="IPR024087">
    <property type="entry name" value="Creatininase-like_sf"/>
</dbReference>
<organism evidence="7 8">
    <name type="scientific">Prochlorococcus marinus (strain MIT 9303)</name>
    <dbReference type="NCBI Taxonomy" id="59922"/>
    <lineage>
        <taxon>Bacteria</taxon>
        <taxon>Bacillati</taxon>
        <taxon>Cyanobacteriota</taxon>
        <taxon>Cyanophyceae</taxon>
        <taxon>Synechococcales</taxon>
        <taxon>Prochlorococcaceae</taxon>
        <taxon>Prochlorococcus</taxon>
    </lineage>
</organism>
<feature type="region of interest" description="Disordered" evidence="6">
    <location>
        <begin position="200"/>
        <end position="233"/>
    </location>
</feature>
<dbReference type="EMBL" id="CP000554">
    <property type="protein sequence ID" value="ABM79161.1"/>
    <property type="molecule type" value="Genomic_DNA"/>
</dbReference>
<evidence type="ECO:0000256" key="1">
    <source>
        <dbReference type="ARBA" id="ARBA00001947"/>
    </source>
</evidence>
<comment type="cofactor">
    <cofactor evidence="1">
        <name>Zn(2+)</name>
        <dbReference type="ChEBI" id="CHEBI:29105"/>
    </cofactor>
</comment>
<protein>
    <submittedName>
        <fullName evidence="7">Creatininase</fullName>
    </submittedName>
</protein>